<evidence type="ECO:0000313" key="2">
    <source>
        <dbReference type="Proteomes" id="UP000046392"/>
    </source>
</evidence>
<dbReference type="Proteomes" id="UP000046392">
    <property type="component" value="Unplaced"/>
</dbReference>
<keyword evidence="1" id="KW-0732">Signal</keyword>
<protein>
    <submittedName>
        <fullName evidence="3">Uncharacterized protein</fullName>
    </submittedName>
</protein>
<feature type="signal peptide" evidence="1">
    <location>
        <begin position="1"/>
        <end position="22"/>
    </location>
</feature>
<feature type="chain" id="PRO_5005893992" evidence="1">
    <location>
        <begin position="23"/>
        <end position="150"/>
    </location>
</feature>
<sequence>MSFLKVLTVFIVCISIFRVISKSAIVEDKDNSTGYNAVITGRTMCPYCKEKESVTVFLYHHYKGEWFNKKCNESFFIEKYIESHHKEAFNATFHFRCEYEVKREIKNKWPKNMLGLNGVYYYYLGFIDFRTTEERKKNRKRKNSSRKRKF</sequence>
<evidence type="ECO:0000313" key="3">
    <source>
        <dbReference type="WBParaSite" id="SPAL_0000188700.1"/>
    </source>
</evidence>
<dbReference type="WBParaSite" id="SPAL_0000188700.1">
    <property type="protein sequence ID" value="SPAL_0000188700.1"/>
    <property type="gene ID" value="SPAL_0000188700"/>
</dbReference>
<dbReference type="AlphaFoldDB" id="A0A0N5B759"/>
<keyword evidence="2" id="KW-1185">Reference proteome</keyword>
<accession>A0A0N5B759</accession>
<evidence type="ECO:0000256" key="1">
    <source>
        <dbReference type="SAM" id="SignalP"/>
    </source>
</evidence>
<name>A0A0N5B759_STREA</name>
<reference evidence="3" key="1">
    <citation type="submission" date="2017-02" db="UniProtKB">
        <authorList>
            <consortium name="WormBaseParasite"/>
        </authorList>
    </citation>
    <scope>IDENTIFICATION</scope>
</reference>
<organism evidence="2 3">
    <name type="scientific">Strongyloides papillosus</name>
    <name type="common">Intestinal threadworm</name>
    <dbReference type="NCBI Taxonomy" id="174720"/>
    <lineage>
        <taxon>Eukaryota</taxon>
        <taxon>Metazoa</taxon>
        <taxon>Ecdysozoa</taxon>
        <taxon>Nematoda</taxon>
        <taxon>Chromadorea</taxon>
        <taxon>Rhabditida</taxon>
        <taxon>Tylenchina</taxon>
        <taxon>Panagrolaimomorpha</taxon>
        <taxon>Strongyloidoidea</taxon>
        <taxon>Strongyloididae</taxon>
        <taxon>Strongyloides</taxon>
    </lineage>
</organism>
<proteinExistence type="predicted"/>